<protein>
    <recommendedName>
        <fullName evidence="6">Protein YIPF</fullName>
    </recommendedName>
</protein>
<evidence type="ECO:0000256" key="7">
    <source>
        <dbReference type="SAM" id="MobiDB-lite"/>
    </source>
</evidence>
<dbReference type="Proteomes" id="UP000887568">
    <property type="component" value="Unplaced"/>
</dbReference>
<dbReference type="AlphaFoldDB" id="A0A914AXD0"/>
<evidence type="ECO:0000256" key="1">
    <source>
        <dbReference type="ARBA" id="ARBA00004141"/>
    </source>
</evidence>
<dbReference type="InterPro" id="IPR039765">
    <property type="entry name" value="Yip5/YIPF1/YIPF2"/>
</dbReference>
<accession>A0A914AXD0</accession>
<feature type="transmembrane region" description="Helical" evidence="6">
    <location>
        <begin position="220"/>
        <end position="242"/>
    </location>
</feature>
<reference evidence="9" key="1">
    <citation type="submission" date="2022-11" db="UniProtKB">
        <authorList>
            <consortium name="EnsemblMetazoa"/>
        </authorList>
    </citation>
    <scope>IDENTIFICATION</scope>
</reference>
<organism evidence="9 10">
    <name type="scientific">Patiria miniata</name>
    <name type="common">Bat star</name>
    <name type="synonym">Asterina miniata</name>
    <dbReference type="NCBI Taxonomy" id="46514"/>
    <lineage>
        <taxon>Eukaryota</taxon>
        <taxon>Metazoa</taxon>
        <taxon>Echinodermata</taxon>
        <taxon>Eleutherozoa</taxon>
        <taxon>Asterozoa</taxon>
        <taxon>Asteroidea</taxon>
        <taxon>Valvatacea</taxon>
        <taxon>Valvatida</taxon>
        <taxon>Asterinidae</taxon>
        <taxon>Patiria</taxon>
    </lineage>
</organism>
<dbReference type="PANTHER" id="PTHR12822:SF2">
    <property type="entry name" value="PROTEIN YIPF"/>
    <property type="match status" value="1"/>
</dbReference>
<feature type="domain" description="Yip1" evidence="8">
    <location>
        <begin position="102"/>
        <end position="268"/>
    </location>
</feature>
<comment type="subcellular location">
    <subcellularLocation>
        <location evidence="6">Golgi apparatus membrane</location>
        <topology evidence="6">Multi-pass membrane protein</topology>
    </subcellularLocation>
    <subcellularLocation>
        <location evidence="1">Membrane</location>
        <topology evidence="1">Multi-pass membrane protein</topology>
    </subcellularLocation>
</comment>
<dbReference type="GO" id="GO:0000139">
    <property type="term" value="C:Golgi membrane"/>
    <property type="evidence" value="ECO:0007669"/>
    <property type="project" value="UniProtKB-SubCell"/>
</dbReference>
<evidence type="ECO:0000256" key="5">
    <source>
        <dbReference type="ARBA" id="ARBA00023136"/>
    </source>
</evidence>
<evidence type="ECO:0000256" key="3">
    <source>
        <dbReference type="ARBA" id="ARBA00022692"/>
    </source>
</evidence>
<dbReference type="RefSeq" id="XP_038067921.1">
    <property type="nucleotide sequence ID" value="XM_038211993.1"/>
</dbReference>
<keyword evidence="3 6" id="KW-0812">Transmembrane</keyword>
<evidence type="ECO:0000313" key="9">
    <source>
        <dbReference type="EnsemblMetazoa" id="XP_038067921.1"/>
    </source>
</evidence>
<dbReference type="PANTHER" id="PTHR12822">
    <property type="entry name" value="PROTEIN YIPF"/>
    <property type="match status" value="1"/>
</dbReference>
<dbReference type="OMA" id="VFRRCVA"/>
<dbReference type="OrthoDB" id="10256463at2759"/>
<dbReference type="InterPro" id="IPR006977">
    <property type="entry name" value="Yip1_dom"/>
</dbReference>
<feature type="transmembrane region" description="Helical" evidence="6">
    <location>
        <begin position="119"/>
        <end position="140"/>
    </location>
</feature>
<evidence type="ECO:0000313" key="10">
    <source>
        <dbReference type="Proteomes" id="UP000887568"/>
    </source>
</evidence>
<keyword evidence="10" id="KW-1185">Reference proteome</keyword>
<evidence type="ECO:0000259" key="8">
    <source>
        <dbReference type="Pfam" id="PF04893"/>
    </source>
</evidence>
<dbReference type="Pfam" id="PF04893">
    <property type="entry name" value="Yip1"/>
    <property type="match status" value="1"/>
</dbReference>
<name>A0A914AXD0_PATMI</name>
<feature type="region of interest" description="Disordered" evidence="7">
    <location>
        <begin position="35"/>
        <end position="65"/>
    </location>
</feature>
<feature type="transmembrane region" description="Helical" evidence="6">
    <location>
        <begin position="254"/>
        <end position="275"/>
    </location>
</feature>
<dbReference type="GO" id="GO:0016192">
    <property type="term" value="P:vesicle-mediated transport"/>
    <property type="evidence" value="ECO:0007669"/>
    <property type="project" value="InterPro"/>
</dbReference>
<keyword evidence="5 6" id="KW-0472">Membrane</keyword>
<evidence type="ECO:0000256" key="6">
    <source>
        <dbReference type="RuleBase" id="RU361264"/>
    </source>
</evidence>
<dbReference type="GO" id="GO:0031267">
    <property type="term" value="F:small GTPase binding"/>
    <property type="evidence" value="ECO:0007669"/>
    <property type="project" value="InterPro"/>
</dbReference>
<evidence type="ECO:0000256" key="4">
    <source>
        <dbReference type="ARBA" id="ARBA00022989"/>
    </source>
</evidence>
<dbReference type="GeneID" id="119737552"/>
<dbReference type="EnsemblMetazoa" id="XM_038211993.1">
    <property type="protein sequence ID" value="XP_038067921.1"/>
    <property type="gene ID" value="LOC119737552"/>
</dbReference>
<keyword evidence="4 6" id="KW-1133">Transmembrane helix</keyword>
<feature type="transmembrane region" description="Helical" evidence="6">
    <location>
        <begin position="160"/>
        <end position="181"/>
    </location>
</feature>
<proteinExistence type="inferred from homology"/>
<evidence type="ECO:0000256" key="2">
    <source>
        <dbReference type="ARBA" id="ARBA00010596"/>
    </source>
</evidence>
<comment type="similarity">
    <text evidence="2 6">Belongs to the YIP1 family.</text>
</comment>
<sequence length="318" mass="35871">MADENLILDTDSVRKKAQDTTDELKFQDFTDSQLLDDVGDDEEGQTITFTNHPSDNEEDGDDTELLSGQKKQHSFWTFEYYQQFFDVDTSQVLWRLLGSFLPKPTTNYLQTQIRPNPDLYGPFWVCATLVFTIAISGDIADYIAYRNDINYPWHAHFSNVTTAGVVIFLYAWLVPAGFYAFLHWRGNHAGYTFLELACLYGYSFTIYIPISLLWTINYDWLRWVLVGVALALSSTVLLMSLWPSVKGEDVKMGIPAMIVVFLLHAALAVGFKLYFFEFASHVPEPTTSALPVTTAAVHDTSVAHGPSLMPTHIPPTPA</sequence>
<feature type="transmembrane region" description="Helical" evidence="6">
    <location>
        <begin position="193"/>
        <end position="214"/>
    </location>
</feature>